<name>A0A9N9BVZ2_9GLOM</name>
<sequence length="162" mass="18844">MNFISFVRIEEVSEASQCQMDDSGESWTISENNYTIRPNIELCRFLSHRALEEVISIEHSTSLSLEASDCFKVRELEKNWVELTKDRKNFRQEIWYKTHIDISRREEITLLKYLAEHLKHIKRITLDRIALSNTEELSVTKKEIIVQAPMNLSTNASAALSG</sequence>
<reference evidence="1" key="1">
    <citation type="submission" date="2021-06" db="EMBL/GenBank/DDBJ databases">
        <authorList>
            <person name="Kallberg Y."/>
            <person name="Tangrot J."/>
            <person name="Rosling A."/>
        </authorList>
    </citation>
    <scope>NUCLEOTIDE SEQUENCE</scope>
    <source>
        <strain evidence="1">MA453B</strain>
    </source>
</reference>
<dbReference type="EMBL" id="CAJVPY010003008">
    <property type="protein sequence ID" value="CAG8578496.1"/>
    <property type="molecule type" value="Genomic_DNA"/>
</dbReference>
<accession>A0A9N9BVZ2</accession>
<evidence type="ECO:0000313" key="2">
    <source>
        <dbReference type="Proteomes" id="UP000789405"/>
    </source>
</evidence>
<dbReference type="OrthoDB" id="2395659at2759"/>
<comment type="caution">
    <text evidence="1">The sequence shown here is derived from an EMBL/GenBank/DDBJ whole genome shotgun (WGS) entry which is preliminary data.</text>
</comment>
<organism evidence="1 2">
    <name type="scientific">Dentiscutata erythropus</name>
    <dbReference type="NCBI Taxonomy" id="1348616"/>
    <lineage>
        <taxon>Eukaryota</taxon>
        <taxon>Fungi</taxon>
        <taxon>Fungi incertae sedis</taxon>
        <taxon>Mucoromycota</taxon>
        <taxon>Glomeromycotina</taxon>
        <taxon>Glomeromycetes</taxon>
        <taxon>Diversisporales</taxon>
        <taxon>Gigasporaceae</taxon>
        <taxon>Dentiscutata</taxon>
    </lineage>
</organism>
<keyword evidence="2" id="KW-1185">Reference proteome</keyword>
<protein>
    <submittedName>
        <fullName evidence="1">28662_t:CDS:1</fullName>
    </submittedName>
</protein>
<proteinExistence type="predicted"/>
<dbReference type="Proteomes" id="UP000789405">
    <property type="component" value="Unassembled WGS sequence"/>
</dbReference>
<evidence type="ECO:0000313" key="1">
    <source>
        <dbReference type="EMBL" id="CAG8578496.1"/>
    </source>
</evidence>
<gene>
    <name evidence="1" type="ORF">DERYTH_LOCUS6564</name>
</gene>
<dbReference type="AlphaFoldDB" id="A0A9N9BVZ2"/>